<accession>A0AAV0AVU2</accession>
<proteinExistence type="predicted"/>
<dbReference type="EMBL" id="CALTRL010001488">
    <property type="protein sequence ID" value="CAH7672722.1"/>
    <property type="molecule type" value="Genomic_DNA"/>
</dbReference>
<keyword evidence="2" id="KW-1185">Reference proteome</keyword>
<sequence>MRFAIDSNCNLLAWDRQGRFGMARADLAGLRGRLWLGWGRLNWAFRGCRGEEERRGGLPSDPVLRSIANAIFWAGTGWSWWAGNVAGSVGLGKARLGRLGMAWLAGIVEGGLPSNPAGLYDH</sequence>
<organism evidence="1 2">
    <name type="scientific">Phakopsora pachyrhizi</name>
    <name type="common">Asian soybean rust disease fungus</name>
    <dbReference type="NCBI Taxonomy" id="170000"/>
    <lineage>
        <taxon>Eukaryota</taxon>
        <taxon>Fungi</taxon>
        <taxon>Dikarya</taxon>
        <taxon>Basidiomycota</taxon>
        <taxon>Pucciniomycotina</taxon>
        <taxon>Pucciniomycetes</taxon>
        <taxon>Pucciniales</taxon>
        <taxon>Phakopsoraceae</taxon>
        <taxon>Phakopsora</taxon>
    </lineage>
</organism>
<dbReference type="Proteomes" id="UP001153365">
    <property type="component" value="Unassembled WGS sequence"/>
</dbReference>
<evidence type="ECO:0000313" key="2">
    <source>
        <dbReference type="Proteomes" id="UP001153365"/>
    </source>
</evidence>
<dbReference type="AlphaFoldDB" id="A0AAV0AVU2"/>
<reference evidence="1" key="1">
    <citation type="submission" date="2022-06" db="EMBL/GenBank/DDBJ databases">
        <authorList>
            <consortium name="SYNGENTA / RWTH Aachen University"/>
        </authorList>
    </citation>
    <scope>NUCLEOTIDE SEQUENCE</scope>
</reference>
<name>A0AAV0AVU2_PHAPC</name>
<evidence type="ECO:0000313" key="1">
    <source>
        <dbReference type="EMBL" id="CAH7672722.1"/>
    </source>
</evidence>
<gene>
    <name evidence="1" type="ORF">PPACK8108_LOCUS7551</name>
</gene>
<comment type="caution">
    <text evidence="1">The sequence shown here is derived from an EMBL/GenBank/DDBJ whole genome shotgun (WGS) entry which is preliminary data.</text>
</comment>
<protein>
    <submittedName>
        <fullName evidence="1">Uncharacterized protein</fullName>
    </submittedName>
</protein>